<dbReference type="InterPro" id="IPR003742">
    <property type="entry name" value="RlmH-like"/>
</dbReference>
<evidence type="ECO:0000256" key="4">
    <source>
        <dbReference type="ARBA" id="ARBA00038303"/>
    </source>
</evidence>
<dbReference type="PANTHER" id="PTHR33603:SF1">
    <property type="entry name" value="RIBOSOMAL RNA LARGE SUBUNIT METHYLTRANSFERASE H"/>
    <property type="match status" value="1"/>
</dbReference>
<comment type="function">
    <text evidence="5">Specifically methylates the pseudouridine at position 1915 (m3Psi1915) in 23S rRNA.</text>
</comment>
<feature type="binding site" evidence="5">
    <location>
        <begin position="119"/>
        <end position="124"/>
    </location>
    <ligand>
        <name>S-adenosyl-L-methionine</name>
        <dbReference type="ChEBI" id="CHEBI:59789"/>
    </ligand>
</feature>
<comment type="similarity">
    <text evidence="4 5">Belongs to the RNA methyltransferase RlmH family.</text>
</comment>
<dbReference type="PANTHER" id="PTHR33603">
    <property type="entry name" value="METHYLTRANSFERASE"/>
    <property type="match status" value="1"/>
</dbReference>
<dbReference type="InterPro" id="IPR029028">
    <property type="entry name" value="Alpha/beta_knot_MTases"/>
</dbReference>
<dbReference type="HAMAP" id="MF_00658">
    <property type="entry name" value="23SrRNA_methyltr_H"/>
    <property type="match status" value="1"/>
</dbReference>
<dbReference type="GO" id="GO:0008168">
    <property type="term" value="F:methyltransferase activity"/>
    <property type="evidence" value="ECO:0007669"/>
    <property type="project" value="UniProtKB-KW"/>
</dbReference>
<dbReference type="SUPFAM" id="SSF75217">
    <property type="entry name" value="alpha/beta knot"/>
    <property type="match status" value="1"/>
</dbReference>
<organism evidence="6 7">
    <name type="scientific">Campylobacter majalis</name>
    <dbReference type="NCBI Taxonomy" id="2790656"/>
    <lineage>
        <taxon>Bacteria</taxon>
        <taxon>Pseudomonadati</taxon>
        <taxon>Campylobacterota</taxon>
        <taxon>Epsilonproteobacteria</taxon>
        <taxon>Campylobacterales</taxon>
        <taxon>Campylobacteraceae</taxon>
        <taxon>Campylobacter</taxon>
    </lineage>
</organism>
<reference evidence="6 7" key="1">
    <citation type="submission" date="2020-11" db="EMBL/GenBank/DDBJ databases">
        <authorList>
            <person name="Peeters C."/>
        </authorList>
    </citation>
    <scope>NUCLEOTIDE SEQUENCE [LARGE SCALE GENOMIC DNA]</scope>
    <source>
        <strain evidence="6 7">LMG 7974</strain>
    </source>
</reference>
<dbReference type="PIRSF" id="PIRSF004505">
    <property type="entry name" value="MT_bac"/>
    <property type="match status" value="1"/>
</dbReference>
<accession>A0ABN7KBM5</accession>
<keyword evidence="5" id="KW-0698">rRNA processing</keyword>
<dbReference type="Gene3D" id="3.40.1280.10">
    <property type="match status" value="1"/>
</dbReference>
<proteinExistence type="inferred from homology"/>
<keyword evidence="1 5" id="KW-0489">Methyltransferase</keyword>
<feature type="binding site" evidence="5">
    <location>
        <position position="100"/>
    </location>
    <ligand>
        <name>S-adenosyl-L-methionine</name>
        <dbReference type="ChEBI" id="CHEBI:59789"/>
    </ligand>
</feature>
<evidence type="ECO:0000313" key="6">
    <source>
        <dbReference type="EMBL" id="CAD7289635.1"/>
    </source>
</evidence>
<protein>
    <recommendedName>
        <fullName evidence="5">Ribosomal RNA large subunit methyltransferase H</fullName>
        <ecNumber evidence="5">2.1.1.177</ecNumber>
    </recommendedName>
    <alternativeName>
        <fullName evidence="5">23S rRNA (pseudouridine1915-N3)-methyltransferase</fullName>
    </alternativeName>
    <alternativeName>
        <fullName evidence="5">23S rRNA m3Psi1915 methyltransferase</fullName>
    </alternativeName>
    <alternativeName>
        <fullName evidence="5">rRNA (pseudouridine-N3-)-methyltransferase RlmH</fullName>
    </alternativeName>
</protein>
<comment type="catalytic activity">
    <reaction evidence="5">
        <text>pseudouridine(1915) in 23S rRNA + S-adenosyl-L-methionine = N(3)-methylpseudouridine(1915) in 23S rRNA + S-adenosyl-L-homocysteine + H(+)</text>
        <dbReference type="Rhea" id="RHEA:42752"/>
        <dbReference type="Rhea" id="RHEA-COMP:10221"/>
        <dbReference type="Rhea" id="RHEA-COMP:10222"/>
        <dbReference type="ChEBI" id="CHEBI:15378"/>
        <dbReference type="ChEBI" id="CHEBI:57856"/>
        <dbReference type="ChEBI" id="CHEBI:59789"/>
        <dbReference type="ChEBI" id="CHEBI:65314"/>
        <dbReference type="ChEBI" id="CHEBI:74486"/>
        <dbReference type="EC" id="2.1.1.177"/>
    </reaction>
</comment>
<dbReference type="GO" id="GO:0032259">
    <property type="term" value="P:methylation"/>
    <property type="evidence" value="ECO:0007669"/>
    <property type="project" value="UniProtKB-KW"/>
</dbReference>
<evidence type="ECO:0000256" key="3">
    <source>
        <dbReference type="ARBA" id="ARBA00022691"/>
    </source>
</evidence>
<dbReference type="Pfam" id="PF02590">
    <property type="entry name" value="SPOUT_MTase"/>
    <property type="match status" value="1"/>
</dbReference>
<name>A0ABN7KBM5_9BACT</name>
<evidence type="ECO:0000256" key="5">
    <source>
        <dbReference type="HAMAP-Rule" id="MF_00658"/>
    </source>
</evidence>
<keyword evidence="7" id="KW-1185">Reference proteome</keyword>
<evidence type="ECO:0000256" key="1">
    <source>
        <dbReference type="ARBA" id="ARBA00022603"/>
    </source>
</evidence>
<comment type="subunit">
    <text evidence="5">Homodimer.</text>
</comment>
<dbReference type="EMBL" id="CAJHOF010000019">
    <property type="protein sequence ID" value="CAD7289635.1"/>
    <property type="molecule type" value="Genomic_DNA"/>
</dbReference>
<sequence>MEILVYSIQKSLTDSFESEIKQYIKMSSKYAKITDNVIFNDKIAKAQSVSEAMSHRAYEDVYEPKFKGFCVVLDERGKDLNSFEFAKILRENSQISFFIGGAYGFSEKLRQKGDIVVSLSKLTMAHKIAKLMLFEQIFRGLCINANHPYHK</sequence>
<evidence type="ECO:0000256" key="2">
    <source>
        <dbReference type="ARBA" id="ARBA00022679"/>
    </source>
</evidence>
<keyword evidence="5" id="KW-0963">Cytoplasm</keyword>
<keyword evidence="2 5" id="KW-0808">Transferase</keyword>
<evidence type="ECO:0000313" key="7">
    <source>
        <dbReference type="Proteomes" id="UP000789803"/>
    </source>
</evidence>
<dbReference type="Proteomes" id="UP000789803">
    <property type="component" value="Unassembled WGS sequence"/>
</dbReference>
<keyword evidence="3 5" id="KW-0949">S-adenosyl-L-methionine</keyword>
<feature type="binding site" evidence="5">
    <location>
        <position position="73"/>
    </location>
    <ligand>
        <name>S-adenosyl-L-methionine</name>
        <dbReference type="ChEBI" id="CHEBI:59789"/>
    </ligand>
</feature>
<gene>
    <name evidence="5 6" type="primary">rlmH</name>
    <name evidence="6" type="ORF">LMG7974_01712</name>
</gene>
<dbReference type="RefSeq" id="WP_229933483.1">
    <property type="nucleotide sequence ID" value="NZ_CAJHOF010000019.1"/>
</dbReference>
<dbReference type="EC" id="2.1.1.177" evidence="5"/>
<comment type="caution">
    <text evidence="6">The sequence shown here is derived from an EMBL/GenBank/DDBJ whole genome shotgun (WGS) entry which is preliminary data.</text>
</comment>
<dbReference type="CDD" id="cd18081">
    <property type="entry name" value="RlmH-like"/>
    <property type="match status" value="1"/>
</dbReference>
<dbReference type="InterPro" id="IPR029026">
    <property type="entry name" value="tRNA_m1G_MTases_N"/>
</dbReference>
<comment type="subcellular location">
    <subcellularLocation>
        <location evidence="5">Cytoplasm</location>
    </subcellularLocation>
</comment>